<organism evidence="2 3">
    <name type="scientific">Salinicola rhizosphaerae</name>
    <dbReference type="NCBI Taxonomy" id="1443141"/>
    <lineage>
        <taxon>Bacteria</taxon>
        <taxon>Pseudomonadati</taxon>
        <taxon>Pseudomonadota</taxon>
        <taxon>Gammaproteobacteria</taxon>
        <taxon>Oceanospirillales</taxon>
        <taxon>Halomonadaceae</taxon>
        <taxon>Salinicola</taxon>
    </lineage>
</organism>
<keyword evidence="1" id="KW-0472">Membrane</keyword>
<sequence length="51" mass="5938">MKLDDKLIRDGQDDDIVLTESPEEVNQFDFGVWPEIVGLIGTLAIIWWMFQ</sequence>
<accession>A0ABQ3E383</accession>
<protein>
    <submittedName>
        <fullName evidence="2">Uncharacterized protein</fullName>
    </submittedName>
</protein>
<dbReference type="EMBL" id="BMZI01000004">
    <property type="protein sequence ID" value="GHB21988.1"/>
    <property type="molecule type" value="Genomic_DNA"/>
</dbReference>
<proteinExistence type="predicted"/>
<keyword evidence="3" id="KW-1185">Reference proteome</keyword>
<gene>
    <name evidence="2" type="ORF">GCM10009038_21130</name>
</gene>
<dbReference type="Proteomes" id="UP000646745">
    <property type="component" value="Unassembled WGS sequence"/>
</dbReference>
<name>A0ABQ3E383_9GAMM</name>
<comment type="caution">
    <text evidence="2">The sequence shown here is derived from an EMBL/GenBank/DDBJ whole genome shotgun (WGS) entry which is preliminary data.</text>
</comment>
<reference evidence="3" key="1">
    <citation type="journal article" date="2019" name="Int. J. Syst. Evol. Microbiol.">
        <title>The Global Catalogue of Microorganisms (GCM) 10K type strain sequencing project: providing services to taxonomists for standard genome sequencing and annotation.</title>
        <authorList>
            <consortium name="The Broad Institute Genomics Platform"/>
            <consortium name="The Broad Institute Genome Sequencing Center for Infectious Disease"/>
            <person name="Wu L."/>
            <person name="Ma J."/>
        </authorList>
    </citation>
    <scope>NUCLEOTIDE SEQUENCE [LARGE SCALE GENOMIC DNA]</scope>
    <source>
        <strain evidence="3">KCTC 32998</strain>
    </source>
</reference>
<keyword evidence="1" id="KW-1133">Transmembrane helix</keyword>
<evidence type="ECO:0000313" key="2">
    <source>
        <dbReference type="EMBL" id="GHB21988.1"/>
    </source>
</evidence>
<evidence type="ECO:0000313" key="3">
    <source>
        <dbReference type="Proteomes" id="UP000646745"/>
    </source>
</evidence>
<evidence type="ECO:0000256" key="1">
    <source>
        <dbReference type="SAM" id="Phobius"/>
    </source>
</evidence>
<feature type="transmembrane region" description="Helical" evidence="1">
    <location>
        <begin position="30"/>
        <end position="50"/>
    </location>
</feature>
<dbReference type="RefSeq" id="WP_189444642.1">
    <property type="nucleotide sequence ID" value="NZ_BMZI01000004.1"/>
</dbReference>
<keyword evidence="1" id="KW-0812">Transmembrane</keyword>